<dbReference type="RefSeq" id="WP_176004887.1">
    <property type="nucleotide sequence ID" value="NZ_JABWMI010000005.1"/>
</dbReference>
<dbReference type="AlphaFoldDB" id="A0A7Y8Y006"/>
<dbReference type="Pfam" id="PF01541">
    <property type="entry name" value="GIY-YIG"/>
    <property type="match status" value="1"/>
</dbReference>
<dbReference type="Proteomes" id="UP000535020">
    <property type="component" value="Unassembled WGS sequence"/>
</dbReference>
<organism evidence="3 4">
    <name type="scientific">Flavobacterium agri</name>
    <dbReference type="NCBI Taxonomy" id="2743471"/>
    <lineage>
        <taxon>Bacteria</taxon>
        <taxon>Pseudomonadati</taxon>
        <taxon>Bacteroidota</taxon>
        <taxon>Flavobacteriia</taxon>
        <taxon>Flavobacteriales</taxon>
        <taxon>Flavobacteriaceae</taxon>
        <taxon>Flavobacterium</taxon>
    </lineage>
</organism>
<dbReference type="InterPro" id="IPR000305">
    <property type="entry name" value="GIY-YIG_endonuc"/>
</dbReference>
<protein>
    <submittedName>
        <fullName evidence="3">GIY-YIG nuclease family protein</fullName>
    </submittedName>
</protein>
<sequence>MFHYVFILRCKDGRFYTGITTDLAKEMDYHQKGINRKSYTYYRRPVTLEWYQSFSNYQQAIAIKKKLSGWSGQKKAAFLEKNFEHIQTLAECRNATHHKYKS</sequence>
<reference evidence="3 4" key="1">
    <citation type="submission" date="2020-07" db="EMBL/GenBank/DDBJ databases">
        <authorList>
            <person name="Sun Q."/>
        </authorList>
    </citation>
    <scope>NUCLEOTIDE SEQUENCE [LARGE SCALE GENOMIC DNA]</scope>
    <source>
        <strain evidence="3 4">MAH-1</strain>
    </source>
</reference>
<evidence type="ECO:0000256" key="1">
    <source>
        <dbReference type="ARBA" id="ARBA00007435"/>
    </source>
</evidence>
<gene>
    <name evidence="3" type="ORF">HZF10_04020</name>
</gene>
<evidence type="ECO:0000313" key="3">
    <source>
        <dbReference type="EMBL" id="NYA70074.1"/>
    </source>
</evidence>
<feature type="domain" description="GIY-YIG" evidence="2">
    <location>
        <begin position="1"/>
        <end position="77"/>
    </location>
</feature>
<evidence type="ECO:0000313" key="4">
    <source>
        <dbReference type="Proteomes" id="UP000535020"/>
    </source>
</evidence>
<comment type="caution">
    <text evidence="3">The sequence shown here is derived from an EMBL/GenBank/DDBJ whole genome shotgun (WGS) entry which is preliminary data.</text>
</comment>
<dbReference type="PANTHER" id="PTHR34477">
    <property type="entry name" value="UPF0213 PROTEIN YHBQ"/>
    <property type="match status" value="1"/>
</dbReference>
<proteinExistence type="inferred from homology"/>
<dbReference type="Gene3D" id="3.40.1440.10">
    <property type="entry name" value="GIY-YIG endonuclease"/>
    <property type="match status" value="1"/>
</dbReference>
<evidence type="ECO:0000259" key="2">
    <source>
        <dbReference type="PROSITE" id="PS50164"/>
    </source>
</evidence>
<keyword evidence="4" id="KW-1185">Reference proteome</keyword>
<dbReference type="InterPro" id="IPR035901">
    <property type="entry name" value="GIY-YIG_endonuc_sf"/>
</dbReference>
<dbReference type="PANTHER" id="PTHR34477:SF1">
    <property type="entry name" value="UPF0213 PROTEIN YHBQ"/>
    <property type="match status" value="1"/>
</dbReference>
<accession>A0A7Y8Y006</accession>
<dbReference type="InterPro" id="IPR050190">
    <property type="entry name" value="UPF0213_domain"/>
</dbReference>
<dbReference type="SUPFAM" id="SSF82771">
    <property type="entry name" value="GIY-YIG endonuclease"/>
    <property type="match status" value="1"/>
</dbReference>
<dbReference type="PROSITE" id="PS50164">
    <property type="entry name" value="GIY_YIG"/>
    <property type="match status" value="1"/>
</dbReference>
<comment type="similarity">
    <text evidence="1">Belongs to the UPF0213 family.</text>
</comment>
<name>A0A7Y8Y006_9FLAO</name>
<dbReference type="EMBL" id="JACBJI010000001">
    <property type="protein sequence ID" value="NYA70074.1"/>
    <property type="molecule type" value="Genomic_DNA"/>
</dbReference>